<keyword evidence="7" id="KW-0139">CF(1)</keyword>
<comment type="subcellular location">
    <subcellularLocation>
        <location evidence="1">Membrane</location>
        <topology evidence="1">Peripheral membrane protein</topology>
    </subcellularLocation>
</comment>
<evidence type="ECO:0000256" key="4">
    <source>
        <dbReference type="ARBA" id="ARBA00022781"/>
    </source>
</evidence>
<sequence length="286" mass="31081">MPSVRQIARRIRSVENTAKITKAMAMIAASKLRRSQDAATQGRSYAENMGHMVSNAMSQLQEDENSQELSQYRDLASVGLVLITPDRGLTGGLNSNVLRAAGDFIGQQAVPVKVVAMGKKGIDYSRRNGLQTIAEFTGIGDRPTSAETFPMAESMITAFEEHEVDSVHVAYARFVNTTLQRATIEQLVPVVPVEVSQSGNAGYIYEPDVNTVLSELLPRYVQTVIHHSVLEANASEQSARMVAMNQATDNANAMVDDLTLVMNKLRQETITKELLDIVGGVSAVEG</sequence>
<dbReference type="GO" id="GO:0045259">
    <property type="term" value="C:proton-transporting ATP synthase complex"/>
    <property type="evidence" value="ECO:0007669"/>
    <property type="project" value="UniProtKB-KW"/>
</dbReference>
<proteinExistence type="inferred from homology"/>
<gene>
    <name evidence="9" type="ORF">METZ01_LOCUS87882</name>
</gene>
<evidence type="ECO:0000256" key="7">
    <source>
        <dbReference type="ARBA" id="ARBA00023196"/>
    </source>
</evidence>
<keyword evidence="5" id="KW-0406">Ion transport</keyword>
<accession>A0A381V5H7</accession>
<keyword evidence="4" id="KW-0375">Hydrogen ion transport</keyword>
<evidence type="ECO:0008006" key="10">
    <source>
        <dbReference type="Google" id="ProtNLM"/>
    </source>
</evidence>
<dbReference type="PANTHER" id="PTHR11693:SF22">
    <property type="entry name" value="ATP SYNTHASE SUBUNIT GAMMA, MITOCHONDRIAL"/>
    <property type="match status" value="1"/>
</dbReference>
<dbReference type="NCBIfam" id="TIGR01146">
    <property type="entry name" value="ATPsyn_F1gamma"/>
    <property type="match status" value="1"/>
</dbReference>
<dbReference type="InterPro" id="IPR000131">
    <property type="entry name" value="ATP_synth_F1_gsu"/>
</dbReference>
<evidence type="ECO:0000256" key="2">
    <source>
        <dbReference type="ARBA" id="ARBA00007681"/>
    </source>
</evidence>
<protein>
    <recommendedName>
        <fullName evidence="10">ATP synthase gamma chain</fullName>
    </recommendedName>
</protein>
<reference evidence="9" key="1">
    <citation type="submission" date="2018-05" db="EMBL/GenBank/DDBJ databases">
        <authorList>
            <person name="Lanie J.A."/>
            <person name="Ng W.-L."/>
            <person name="Kazmierczak K.M."/>
            <person name="Andrzejewski T.M."/>
            <person name="Davidsen T.M."/>
            <person name="Wayne K.J."/>
            <person name="Tettelin H."/>
            <person name="Glass J.I."/>
            <person name="Rusch D."/>
            <person name="Podicherti R."/>
            <person name="Tsui H.-C.T."/>
            <person name="Winkler M.E."/>
        </authorList>
    </citation>
    <scope>NUCLEOTIDE SEQUENCE</scope>
</reference>
<evidence type="ECO:0000256" key="5">
    <source>
        <dbReference type="ARBA" id="ARBA00023065"/>
    </source>
</evidence>
<dbReference type="Gene3D" id="1.10.287.80">
    <property type="entry name" value="ATP synthase, gamma subunit, helix hairpin domain"/>
    <property type="match status" value="1"/>
</dbReference>
<dbReference type="PANTHER" id="PTHR11693">
    <property type="entry name" value="ATP SYNTHASE GAMMA CHAIN"/>
    <property type="match status" value="1"/>
</dbReference>
<evidence type="ECO:0000313" key="9">
    <source>
        <dbReference type="EMBL" id="SVA35028.1"/>
    </source>
</evidence>
<dbReference type="InterPro" id="IPR035968">
    <property type="entry name" value="ATP_synth_F1_ATPase_gsu"/>
</dbReference>
<comment type="similarity">
    <text evidence="2">Belongs to the ATPase gamma chain family.</text>
</comment>
<dbReference type="SUPFAM" id="SSF52943">
    <property type="entry name" value="ATP synthase (F1-ATPase), gamma subunit"/>
    <property type="match status" value="1"/>
</dbReference>
<evidence type="ECO:0000256" key="6">
    <source>
        <dbReference type="ARBA" id="ARBA00023136"/>
    </source>
</evidence>
<evidence type="ECO:0000256" key="1">
    <source>
        <dbReference type="ARBA" id="ARBA00004170"/>
    </source>
</evidence>
<dbReference type="EMBL" id="UINC01007775">
    <property type="protein sequence ID" value="SVA35028.1"/>
    <property type="molecule type" value="Genomic_DNA"/>
</dbReference>
<name>A0A381V5H7_9ZZZZ</name>
<dbReference type="HAMAP" id="MF_00815">
    <property type="entry name" value="ATP_synth_gamma_bact"/>
    <property type="match status" value="1"/>
</dbReference>
<dbReference type="CDD" id="cd12151">
    <property type="entry name" value="F1-ATPase_gamma"/>
    <property type="match status" value="1"/>
</dbReference>
<dbReference type="PRINTS" id="PR00126">
    <property type="entry name" value="ATPASEGAMMA"/>
</dbReference>
<dbReference type="Gene3D" id="3.40.1380.10">
    <property type="match status" value="1"/>
</dbReference>
<dbReference type="Pfam" id="PF00231">
    <property type="entry name" value="ATP-synt"/>
    <property type="match status" value="1"/>
</dbReference>
<keyword evidence="6" id="KW-0472">Membrane</keyword>
<evidence type="ECO:0000256" key="3">
    <source>
        <dbReference type="ARBA" id="ARBA00022448"/>
    </source>
</evidence>
<keyword evidence="3" id="KW-0813">Transport</keyword>
<organism evidence="9">
    <name type="scientific">marine metagenome</name>
    <dbReference type="NCBI Taxonomy" id="408172"/>
    <lineage>
        <taxon>unclassified sequences</taxon>
        <taxon>metagenomes</taxon>
        <taxon>ecological metagenomes</taxon>
    </lineage>
</organism>
<dbReference type="GO" id="GO:0046933">
    <property type="term" value="F:proton-transporting ATP synthase activity, rotational mechanism"/>
    <property type="evidence" value="ECO:0007669"/>
    <property type="project" value="InterPro"/>
</dbReference>
<dbReference type="AlphaFoldDB" id="A0A381V5H7"/>
<keyword evidence="8" id="KW-0066">ATP synthesis</keyword>
<evidence type="ECO:0000256" key="8">
    <source>
        <dbReference type="ARBA" id="ARBA00023310"/>
    </source>
</evidence>